<keyword evidence="2" id="KW-0472">Membrane</keyword>
<sequence length="413" mass="44469">MMKNAFDTPDPRVGTLPSATGFAPALEGLRAVAAFAVLTTHVAFQTGSSTGSFVHRVWGRFDLSVAVFFALSGFLLWRAHALHARRNGPGTARPAVDYLRSRLVRILPAYLGVVAAVFLLIPQNVRASAATWASNVTLTQVFVPDSLVEGLTHAWSLSVEMSFYLVLPLLWWALSRLRGPAARWRIPAIAAVGVASLGWALVPWYDLGLPERINDQILPPAFASWFAAGMILAELVAAPPGRVAALARHSRARWAWWAVAAAAFLATTVPRWFTEGFVHPSGPEFAARTALGAVVAFCLLAPVALSPDRERFAVLGSPALTTLGRWSYGVFLWHVLVLHFAFQIASVPMFSGRMLTVWLVTAVISTVVAAASYALVEVPSQRWLAPRRAPRGRPADGQLAASPAQTSPATVAT</sequence>
<reference evidence="4 5" key="1">
    <citation type="submission" date="2019-03" db="EMBL/GenBank/DDBJ databases">
        <title>Root nodule microbial communities of legume samples collected from USA, Mexico and Botswana.</title>
        <authorList>
            <person name="Hirsch A."/>
        </authorList>
    </citation>
    <scope>NUCLEOTIDE SEQUENCE [LARGE SCALE GENOMIC DNA]</scope>
    <source>
        <strain evidence="4 5">55</strain>
    </source>
</reference>
<dbReference type="GO" id="GO:0009103">
    <property type="term" value="P:lipopolysaccharide biosynthetic process"/>
    <property type="evidence" value="ECO:0007669"/>
    <property type="project" value="TreeGrafter"/>
</dbReference>
<gene>
    <name evidence="4" type="ORF">EDD19_10329</name>
</gene>
<feature type="transmembrane region" description="Helical" evidence="2">
    <location>
        <begin position="217"/>
        <end position="238"/>
    </location>
</feature>
<proteinExistence type="predicted"/>
<evidence type="ECO:0000256" key="2">
    <source>
        <dbReference type="SAM" id="Phobius"/>
    </source>
</evidence>
<keyword evidence="2" id="KW-1133">Transmembrane helix</keyword>
<organism evidence="4 5">
    <name type="scientific">Dietzia cinnamea</name>
    <dbReference type="NCBI Taxonomy" id="321318"/>
    <lineage>
        <taxon>Bacteria</taxon>
        <taxon>Bacillati</taxon>
        <taxon>Actinomycetota</taxon>
        <taxon>Actinomycetes</taxon>
        <taxon>Mycobacteriales</taxon>
        <taxon>Dietziaceae</taxon>
        <taxon>Dietzia</taxon>
    </lineage>
</organism>
<feature type="transmembrane region" description="Helical" evidence="2">
    <location>
        <begin position="357"/>
        <end position="378"/>
    </location>
</feature>
<name>A0A4R3ZXP4_9ACTN</name>
<dbReference type="GO" id="GO:0016747">
    <property type="term" value="F:acyltransferase activity, transferring groups other than amino-acyl groups"/>
    <property type="evidence" value="ECO:0007669"/>
    <property type="project" value="InterPro"/>
</dbReference>
<comment type="caution">
    <text evidence="4">The sequence shown here is derived from an EMBL/GenBank/DDBJ whole genome shotgun (WGS) entry which is preliminary data.</text>
</comment>
<feature type="compositionally biased region" description="Polar residues" evidence="1">
    <location>
        <begin position="403"/>
        <end position="413"/>
    </location>
</feature>
<dbReference type="InterPro" id="IPR002656">
    <property type="entry name" value="Acyl_transf_3_dom"/>
</dbReference>
<feature type="transmembrane region" description="Helical" evidence="2">
    <location>
        <begin position="154"/>
        <end position="174"/>
    </location>
</feature>
<evidence type="ECO:0000256" key="1">
    <source>
        <dbReference type="SAM" id="MobiDB-lite"/>
    </source>
</evidence>
<accession>A0A4R3ZXP4</accession>
<feature type="transmembrane region" description="Helical" evidence="2">
    <location>
        <begin position="57"/>
        <end position="77"/>
    </location>
</feature>
<dbReference type="AlphaFoldDB" id="A0A4R3ZXP4"/>
<feature type="region of interest" description="Disordered" evidence="1">
    <location>
        <begin position="387"/>
        <end position="413"/>
    </location>
</feature>
<dbReference type="GO" id="GO:0016020">
    <property type="term" value="C:membrane"/>
    <property type="evidence" value="ECO:0007669"/>
    <property type="project" value="TreeGrafter"/>
</dbReference>
<dbReference type="Pfam" id="PF01757">
    <property type="entry name" value="Acyl_transf_3"/>
    <property type="match status" value="1"/>
</dbReference>
<keyword evidence="2" id="KW-0812">Transmembrane</keyword>
<feature type="transmembrane region" description="Helical" evidence="2">
    <location>
        <begin position="285"/>
        <end position="305"/>
    </location>
</feature>
<feature type="transmembrane region" description="Helical" evidence="2">
    <location>
        <begin position="103"/>
        <end position="121"/>
    </location>
</feature>
<feature type="transmembrane region" description="Helical" evidence="2">
    <location>
        <begin position="326"/>
        <end position="345"/>
    </location>
</feature>
<protein>
    <submittedName>
        <fullName evidence="4">Peptidoglycan/LPS O-acetylase OafA/YrhL</fullName>
    </submittedName>
</protein>
<dbReference type="PANTHER" id="PTHR23028">
    <property type="entry name" value="ACETYLTRANSFERASE"/>
    <property type="match status" value="1"/>
</dbReference>
<evidence type="ECO:0000313" key="4">
    <source>
        <dbReference type="EMBL" id="TCW25682.1"/>
    </source>
</evidence>
<feature type="transmembrane region" description="Helical" evidence="2">
    <location>
        <begin position="254"/>
        <end position="273"/>
    </location>
</feature>
<dbReference type="PANTHER" id="PTHR23028:SF53">
    <property type="entry name" value="ACYL_TRANSF_3 DOMAIN-CONTAINING PROTEIN"/>
    <property type="match status" value="1"/>
</dbReference>
<evidence type="ECO:0000259" key="3">
    <source>
        <dbReference type="Pfam" id="PF01757"/>
    </source>
</evidence>
<dbReference type="EMBL" id="SMCX01000003">
    <property type="protein sequence ID" value="TCW25682.1"/>
    <property type="molecule type" value="Genomic_DNA"/>
</dbReference>
<dbReference type="InterPro" id="IPR050879">
    <property type="entry name" value="Acyltransferase_3"/>
</dbReference>
<evidence type="ECO:0000313" key="5">
    <source>
        <dbReference type="Proteomes" id="UP000295805"/>
    </source>
</evidence>
<feature type="transmembrane region" description="Helical" evidence="2">
    <location>
        <begin position="186"/>
        <end position="205"/>
    </location>
</feature>
<feature type="domain" description="Acyltransferase 3" evidence="3">
    <location>
        <begin position="25"/>
        <end position="370"/>
    </location>
</feature>
<dbReference type="Proteomes" id="UP000295805">
    <property type="component" value="Unassembled WGS sequence"/>
</dbReference>